<sequence>MFANADHLFVFTFAGEDAYLLRHELWHLLSPEDVTNLPDYTCYARWSLNGQRLPFFSLTLDLPPSGSREGAEHLREQCALHYGRLVSEVDTLLDQLNARHGARPRKKESMHEHTQTSAPSEPATLIQEAFQPDAAPSSSSSPATPPHSSSQMEGKGEISTTPEVLTTTGQAEQTPPLGEKRVRIRRPKAQRTLTLASSDVRR</sequence>
<proteinExistence type="predicted"/>
<accession>A0ABQ3UYF2</accession>
<evidence type="ECO:0000313" key="3">
    <source>
        <dbReference type="Proteomes" id="UP000654345"/>
    </source>
</evidence>
<name>A0ABQ3UYF2_9CHLR</name>
<reference evidence="2 3" key="1">
    <citation type="journal article" date="2021" name="Int. J. Syst. Evol. Microbiol.">
        <title>Reticulibacter mediterranei gen. nov., sp. nov., within the new family Reticulibacteraceae fam. nov., and Ktedonospora formicarum gen. nov., sp. nov., Ktedonobacter robiniae sp. nov., Dictyobacter formicarum sp. nov. and Dictyobacter arantiisoli sp. nov., belonging to the class Ktedonobacteria.</title>
        <authorList>
            <person name="Yabe S."/>
            <person name="Zheng Y."/>
            <person name="Wang C.M."/>
            <person name="Sakai Y."/>
            <person name="Abe K."/>
            <person name="Yokota A."/>
            <person name="Donadio S."/>
            <person name="Cavaletti L."/>
            <person name="Monciardini P."/>
        </authorList>
    </citation>
    <scope>NUCLEOTIDE SEQUENCE [LARGE SCALE GENOMIC DNA]</scope>
    <source>
        <strain evidence="2 3">SOSP1-30</strain>
    </source>
</reference>
<feature type="region of interest" description="Disordered" evidence="1">
    <location>
        <begin position="100"/>
        <end position="202"/>
    </location>
</feature>
<evidence type="ECO:0000313" key="2">
    <source>
        <dbReference type="EMBL" id="GHO57736.1"/>
    </source>
</evidence>
<gene>
    <name evidence="2" type="ORF">KSB_62110</name>
</gene>
<evidence type="ECO:0000256" key="1">
    <source>
        <dbReference type="SAM" id="MobiDB-lite"/>
    </source>
</evidence>
<comment type="caution">
    <text evidence="2">The sequence shown here is derived from an EMBL/GenBank/DDBJ whole genome shotgun (WGS) entry which is preliminary data.</text>
</comment>
<dbReference type="EMBL" id="BNJG01000002">
    <property type="protein sequence ID" value="GHO57736.1"/>
    <property type="molecule type" value="Genomic_DNA"/>
</dbReference>
<feature type="compositionally biased region" description="Low complexity" evidence="1">
    <location>
        <begin position="132"/>
        <end position="150"/>
    </location>
</feature>
<feature type="compositionally biased region" description="Polar residues" evidence="1">
    <location>
        <begin position="158"/>
        <end position="173"/>
    </location>
</feature>
<organism evidence="2 3">
    <name type="scientific">Ktedonobacter robiniae</name>
    <dbReference type="NCBI Taxonomy" id="2778365"/>
    <lineage>
        <taxon>Bacteria</taxon>
        <taxon>Bacillati</taxon>
        <taxon>Chloroflexota</taxon>
        <taxon>Ktedonobacteria</taxon>
        <taxon>Ktedonobacterales</taxon>
        <taxon>Ktedonobacteraceae</taxon>
        <taxon>Ktedonobacter</taxon>
    </lineage>
</organism>
<keyword evidence="3" id="KW-1185">Reference proteome</keyword>
<feature type="compositionally biased region" description="Polar residues" evidence="1">
    <location>
        <begin position="191"/>
        <end position="202"/>
    </location>
</feature>
<dbReference type="Proteomes" id="UP000654345">
    <property type="component" value="Unassembled WGS sequence"/>
</dbReference>
<protein>
    <submittedName>
        <fullName evidence="2">Uncharacterized protein</fullName>
    </submittedName>
</protein>